<proteinExistence type="predicted"/>
<dbReference type="OMA" id="FNIERFY"/>
<feature type="compositionally biased region" description="Polar residues" evidence="1">
    <location>
        <begin position="147"/>
        <end position="161"/>
    </location>
</feature>
<feature type="compositionally biased region" description="Low complexity" evidence="1">
    <location>
        <begin position="933"/>
        <end position="955"/>
    </location>
</feature>
<dbReference type="Pfam" id="PF00932">
    <property type="entry name" value="LTD"/>
    <property type="match status" value="1"/>
</dbReference>
<evidence type="ECO:0000313" key="5">
    <source>
        <dbReference type="Proteomes" id="UP000054558"/>
    </source>
</evidence>
<dbReference type="Proteomes" id="UP000054558">
    <property type="component" value="Unassembled WGS sequence"/>
</dbReference>
<dbReference type="STRING" id="105231.A0A1Y1I192"/>
<dbReference type="AlphaFoldDB" id="A0A1Y1I192"/>
<evidence type="ECO:0000259" key="3">
    <source>
        <dbReference type="PROSITE" id="PS51841"/>
    </source>
</evidence>
<feature type="compositionally biased region" description="Low complexity" evidence="1">
    <location>
        <begin position="971"/>
        <end position="983"/>
    </location>
</feature>
<dbReference type="InterPro" id="IPR047971">
    <property type="entry name" value="ExeM-like"/>
</dbReference>
<dbReference type="PANTHER" id="PTHR42834:SF1">
    <property type="entry name" value="ENDONUCLEASE_EXONUCLEASE_PHOSPHATASE FAMILY PROTEIN (AFU_ORTHOLOGUE AFUA_3G09210)"/>
    <property type="match status" value="1"/>
</dbReference>
<accession>A0A1Y1I192</accession>
<dbReference type="PRINTS" id="PR01217">
    <property type="entry name" value="PRICHEXTENSN"/>
</dbReference>
<dbReference type="NCBIfam" id="NF033681">
    <property type="entry name" value="ExeM_NucH_DNase"/>
    <property type="match status" value="1"/>
</dbReference>
<keyword evidence="5" id="KW-1185">Reference proteome</keyword>
<dbReference type="OrthoDB" id="47488at2759"/>
<evidence type="ECO:0000256" key="1">
    <source>
        <dbReference type="SAM" id="MobiDB-lite"/>
    </source>
</evidence>
<dbReference type="SUPFAM" id="SSF56219">
    <property type="entry name" value="DNase I-like"/>
    <property type="match status" value="1"/>
</dbReference>
<organism evidence="4 5">
    <name type="scientific">Klebsormidium nitens</name>
    <name type="common">Green alga</name>
    <name type="synonym">Ulothrix nitens</name>
    <dbReference type="NCBI Taxonomy" id="105231"/>
    <lineage>
        <taxon>Eukaryota</taxon>
        <taxon>Viridiplantae</taxon>
        <taxon>Streptophyta</taxon>
        <taxon>Klebsormidiophyceae</taxon>
        <taxon>Klebsormidiales</taxon>
        <taxon>Klebsormidiaceae</taxon>
        <taxon>Klebsormidium</taxon>
    </lineage>
</organism>
<feature type="signal peptide" evidence="2">
    <location>
        <begin position="1"/>
        <end position="23"/>
    </location>
</feature>
<feature type="region of interest" description="Disordered" evidence="1">
    <location>
        <begin position="822"/>
        <end position="852"/>
    </location>
</feature>
<name>A0A1Y1I192_KLENI</name>
<feature type="region of interest" description="Disordered" evidence="1">
    <location>
        <begin position="186"/>
        <end position="229"/>
    </location>
</feature>
<dbReference type="InterPro" id="IPR005135">
    <property type="entry name" value="Endo/exonuclease/phosphatase"/>
</dbReference>
<reference evidence="4 5" key="1">
    <citation type="journal article" date="2014" name="Nat. Commun.">
        <title>Klebsormidium flaccidum genome reveals primary factors for plant terrestrial adaptation.</title>
        <authorList>
            <person name="Hori K."/>
            <person name="Maruyama F."/>
            <person name="Fujisawa T."/>
            <person name="Togashi T."/>
            <person name="Yamamoto N."/>
            <person name="Seo M."/>
            <person name="Sato S."/>
            <person name="Yamada T."/>
            <person name="Mori H."/>
            <person name="Tajima N."/>
            <person name="Moriyama T."/>
            <person name="Ikeuchi M."/>
            <person name="Watanabe M."/>
            <person name="Wada H."/>
            <person name="Kobayashi K."/>
            <person name="Saito M."/>
            <person name="Masuda T."/>
            <person name="Sasaki-Sekimoto Y."/>
            <person name="Mashiguchi K."/>
            <person name="Awai K."/>
            <person name="Shimojima M."/>
            <person name="Masuda S."/>
            <person name="Iwai M."/>
            <person name="Nobusawa T."/>
            <person name="Narise T."/>
            <person name="Kondo S."/>
            <person name="Saito H."/>
            <person name="Sato R."/>
            <person name="Murakawa M."/>
            <person name="Ihara Y."/>
            <person name="Oshima-Yamada Y."/>
            <person name="Ohtaka K."/>
            <person name="Satoh M."/>
            <person name="Sonobe K."/>
            <person name="Ishii M."/>
            <person name="Ohtani R."/>
            <person name="Kanamori-Sato M."/>
            <person name="Honoki R."/>
            <person name="Miyazaki D."/>
            <person name="Mochizuki H."/>
            <person name="Umetsu J."/>
            <person name="Higashi K."/>
            <person name="Shibata D."/>
            <person name="Kamiya Y."/>
            <person name="Sato N."/>
            <person name="Nakamura Y."/>
            <person name="Tabata S."/>
            <person name="Ida S."/>
            <person name="Kurokawa K."/>
            <person name="Ohta H."/>
        </authorList>
    </citation>
    <scope>NUCLEOTIDE SEQUENCE [LARGE SCALE GENOMIC DNA]</scope>
    <source>
        <strain evidence="4 5">NIES-2285</strain>
    </source>
</reference>
<feature type="compositionally biased region" description="Pro residues" evidence="1">
    <location>
        <begin position="956"/>
        <end position="970"/>
    </location>
</feature>
<dbReference type="PROSITE" id="PS51841">
    <property type="entry name" value="LTD"/>
    <property type="match status" value="1"/>
</dbReference>
<evidence type="ECO:0000256" key="2">
    <source>
        <dbReference type="SAM" id="SignalP"/>
    </source>
</evidence>
<dbReference type="EMBL" id="DF237130">
    <property type="protein sequence ID" value="GAQ84233.1"/>
    <property type="molecule type" value="Genomic_DNA"/>
</dbReference>
<sequence>MVASRQLLLALLVLFSSAALSAAVSTSLVINEIDYDQPGTDTTEFIELKNVGASNINLTNWNLQLVNGANNAIYLTIPLAPVTLAPGGYFVICSTAGTVPNCNQTNGPDNNLIQNGAPDAMGLTDPSGNIIDRVSYEGLIPGYSEGTSAVTDTDAGTTSISRCPDGTDTDDNGVDFVLVSTTPGTANACSGSATPSPTTSGTGTPAPTGTAPSCTSTAGETPISTINGNGAAPNLVNTTVVVRGFLTGAFDAPGQLSGFFIQTPDMLADDDTTTSNGIFVYFGSSRANFMATAVGDEVQVSGTVANFNGLPEITMITSVAVCSIGNALPAVRPIMLSPMAQNLRQYLSMLVSFGPEPLTVTDVFQDDFYGEIELSVNGRRYVPTQIAAPGDPARAVAAANAAQTILIDDGSSRTGSSSPLNPIPYPAPGLSDSNPIRVGYTLTSPLVGDLSFGNSYGFLLEPTSPPASNITFSSATNPRPTAPPAVGGRLKVVAFNLENFFTSLQGPGCSSSLCRGASTPEEYQTQLSKSVLAIEALNADVYTLQELQNNGFNAGSAIVALVNAVNAKVGAGTFDFIRVNTGDGGSPSIISTDPNCNSQCVGSDAITVGQMYRVSAVTPVGVARALTKNIDPDFNSDIQRPSVAQTYMEISTGAKFTVVANHLKSKGSGCGAGDPDNNDGQGNCNLTRKRAAEALVRWLATDPTGSNDPDFVLAGDMNSYAMEDPIKAFEAGGYTNLIRQFLGDFAYSYVFNGESGYLDHALASPSLVSQVTGVGEFHINADEQIALGYASDTGLANPNSFYRTSDHDPLIFGLDLVADNGPATATPTPTPTATAPAPAPATATPTPTPTATANAPVATIPVPCPPATPAPTFPVGGVCDYAGPTPNQCFNSAGNRYICCATACPNTQPGVDPVCSGTPAPVPTACFATATPAPTTGTSGPTSTPASTTPGSTPTSTPPSGTPASTPPSGTPAATTPAPTTTPQVLPVGGTCDPYGSAPNQCFAANGQTYVCCSTPCPTGAPGAVPRCA</sequence>
<protein>
    <recommendedName>
        <fullName evidence="3">LTD domain-containing protein</fullName>
    </recommendedName>
</protein>
<feature type="chain" id="PRO_5011965483" description="LTD domain-containing protein" evidence="2">
    <location>
        <begin position="24"/>
        <end position="1029"/>
    </location>
</feature>
<dbReference type="PANTHER" id="PTHR42834">
    <property type="entry name" value="ENDONUCLEASE/EXONUCLEASE/PHOSPHATASE FAMILY PROTEIN (AFU_ORTHOLOGUE AFUA_3G09210)"/>
    <property type="match status" value="1"/>
</dbReference>
<feature type="region of interest" description="Disordered" evidence="1">
    <location>
        <begin position="147"/>
        <end position="168"/>
    </location>
</feature>
<dbReference type="SUPFAM" id="SSF74853">
    <property type="entry name" value="Lamin A/C globular tail domain"/>
    <property type="match status" value="1"/>
</dbReference>
<dbReference type="InterPro" id="IPR036691">
    <property type="entry name" value="Endo/exonu/phosph_ase_sf"/>
</dbReference>
<feature type="domain" description="LTD" evidence="3">
    <location>
        <begin position="16"/>
        <end position="138"/>
    </location>
</feature>
<dbReference type="InterPro" id="IPR001322">
    <property type="entry name" value="Lamin_tail_dom"/>
</dbReference>
<feature type="region of interest" description="Disordered" evidence="1">
    <location>
        <begin position="933"/>
        <end position="985"/>
    </location>
</feature>
<dbReference type="Gene3D" id="2.60.40.1260">
    <property type="entry name" value="Lamin Tail domain"/>
    <property type="match status" value="1"/>
</dbReference>
<dbReference type="Gene3D" id="3.60.10.10">
    <property type="entry name" value="Endonuclease/exonuclease/phosphatase"/>
    <property type="match status" value="1"/>
</dbReference>
<dbReference type="GO" id="GO:0003824">
    <property type="term" value="F:catalytic activity"/>
    <property type="evidence" value="ECO:0007669"/>
    <property type="project" value="InterPro"/>
</dbReference>
<evidence type="ECO:0000313" key="4">
    <source>
        <dbReference type="EMBL" id="GAQ84233.1"/>
    </source>
</evidence>
<gene>
    <name evidence="4" type="ORF">KFL_001810135</name>
</gene>
<keyword evidence="2" id="KW-0732">Signal</keyword>
<dbReference type="CDD" id="cd04486">
    <property type="entry name" value="YhcR_OBF_like"/>
    <property type="match status" value="1"/>
</dbReference>
<dbReference type="InterPro" id="IPR036415">
    <property type="entry name" value="Lamin_tail_dom_sf"/>
</dbReference>
<feature type="compositionally biased region" description="Low complexity" evidence="1">
    <location>
        <begin position="188"/>
        <end position="219"/>
    </location>
</feature>
<dbReference type="Pfam" id="PF03372">
    <property type="entry name" value="Exo_endo_phos"/>
    <property type="match status" value="1"/>
</dbReference>